<proteinExistence type="inferred from homology"/>
<dbReference type="InterPro" id="IPR032466">
    <property type="entry name" value="Metal_Hydrolase"/>
</dbReference>
<comment type="pathway">
    <text evidence="2">Purine metabolism; purine nucleoside salvage.</text>
</comment>
<evidence type="ECO:0000259" key="10">
    <source>
        <dbReference type="Pfam" id="PF00962"/>
    </source>
</evidence>
<feature type="domain" description="Adenosine deaminase" evidence="10">
    <location>
        <begin position="23"/>
        <end position="403"/>
    </location>
</feature>
<evidence type="ECO:0000256" key="7">
    <source>
        <dbReference type="ARBA" id="ARBA00022833"/>
    </source>
</evidence>
<keyword evidence="4" id="KW-0479">Metal-binding</keyword>
<name>A0A7S1B3Z7_9STRA</name>
<dbReference type="InterPro" id="IPR006330">
    <property type="entry name" value="Ado/ade_deaminase"/>
</dbReference>
<evidence type="ECO:0000256" key="2">
    <source>
        <dbReference type="ARBA" id="ARBA00005058"/>
    </source>
</evidence>
<evidence type="ECO:0000256" key="4">
    <source>
        <dbReference type="ARBA" id="ARBA00022723"/>
    </source>
</evidence>
<evidence type="ECO:0000313" key="11">
    <source>
        <dbReference type="EMBL" id="CAD8873565.1"/>
    </source>
</evidence>
<keyword evidence="7" id="KW-0862">Zinc</keyword>
<evidence type="ECO:0000256" key="6">
    <source>
        <dbReference type="ARBA" id="ARBA00022801"/>
    </source>
</evidence>
<protein>
    <recommendedName>
        <fullName evidence="10">Adenosine deaminase domain-containing protein</fullName>
    </recommendedName>
</protein>
<dbReference type="GO" id="GO:0046872">
    <property type="term" value="F:metal ion binding"/>
    <property type="evidence" value="ECO:0007669"/>
    <property type="project" value="UniProtKB-KW"/>
</dbReference>
<accession>A0A7S1B3Z7</accession>
<dbReference type="GO" id="GO:0004000">
    <property type="term" value="F:adenosine deaminase activity"/>
    <property type="evidence" value="ECO:0007669"/>
    <property type="project" value="TreeGrafter"/>
</dbReference>
<evidence type="ECO:0000256" key="9">
    <source>
        <dbReference type="ARBA" id="ARBA00048787"/>
    </source>
</evidence>
<reference evidence="11" key="1">
    <citation type="submission" date="2021-01" db="EMBL/GenBank/DDBJ databases">
        <authorList>
            <person name="Corre E."/>
            <person name="Pelletier E."/>
            <person name="Niang G."/>
            <person name="Scheremetjew M."/>
            <person name="Finn R."/>
            <person name="Kale V."/>
            <person name="Holt S."/>
            <person name="Cochrane G."/>
            <person name="Meng A."/>
            <person name="Brown T."/>
            <person name="Cohen L."/>
        </authorList>
    </citation>
    <scope>NUCLEOTIDE SEQUENCE</scope>
    <source>
        <strain evidence="11">308</strain>
    </source>
</reference>
<evidence type="ECO:0000256" key="1">
    <source>
        <dbReference type="ARBA" id="ARBA00001947"/>
    </source>
</evidence>
<dbReference type="SUPFAM" id="SSF51556">
    <property type="entry name" value="Metallo-dependent hydrolases"/>
    <property type="match status" value="1"/>
</dbReference>
<dbReference type="UniPathway" id="UPA00606"/>
<evidence type="ECO:0000256" key="5">
    <source>
        <dbReference type="ARBA" id="ARBA00022726"/>
    </source>
</evidence>
<dbReference type="Pfam" id="PF00962">
    <property type="entry name" value="A_deaminase"/>
    <property type="match status" value="1"/>
</dbReference>
<dbReference type="GO" id="GO:0006154">
    <property type="term" value="P:adenosine catabolic process"/>
    <property type="evidence" value="ECO:0007669"/>
    <property type="project" value="TreeGrafter"/>
</dbReference>
<dbReference type="AlphaFoldDB" id="A0A7S1B3Z7"/>
<keyword evidence="5" id="KW-0660">Purine salvage</keyword>
<gene>
    <name evidence="11" type="ORF">CHYS00102_LOCUS723</name>
</gene>
<keyword evidence="8" id="KW-0546">Nucleotide metabolism</keyword>
<dbReference type="PANTHER" id="PTHR11409:SF42">
    <property type="entry name" value="ADENOSINE DEAMINASE-LIKE PROTEIN"/>
    <property type="match status" value="1"/>
</dbReference>
<organism evidence="11">
    <name type="scientific">Corethron hystrix</name>
    <dbReference type="NCBI Taxonomy" id="216773"/>
    <lineage>
        <taxon>Eukaryota</taxon>
        <taxon>Sar</taxon>
        <taxon>Stramenopiles</taxon>
        <taxon>Ochrophyta</taxon>
        <taxon>Bacillariophyta</taxon>
        <taxon>Coscinodiscophyceae</taxon>
        <taxon>Corethrophycidae</taxon>
        <taxon>Corethrales</taxon>
        <taxon>Corethraceae</taxon>
        <taxon>Corethron</taxon>
    </lineage>
</organism>
<comment type="similarity">
    <text evidence="3">Belongs to the metallo-dependent hydrolases superfamily. Adenosine and AMP deaminases family.</text>
</comment>
<comment type="cofactor">
    <cofactor evidence="1">
        <name>Zn(2+)</name>
        <dbReference type="ChEBI" id="CHEBI:29105"/>
    </cofactor>
</comment>
<dbReference type="PANTHER" id="PTHR11409">
    <property type="entry name" value="ADENOSINE DEAMINASE"/>
    <property type="match status" value="1"/>
</dbReference>
<keyword evidence="6" id="KW-0378">Hydrolase</keyword>
<evidence type="ECO:0000256" key="8">
    <source>
        <dbReference type="ARBA" id="ARBA00023080"/>
    </source>
</evidence>
<dbReference type="GO" id="GO:0046103">
    <property type="term" value="P:inosine biosynthetic process"/>
    <property type="evidence" value="ECO:0007669"/>
    <property type="project" value="TreeGrafter"/>
</dbReference>
<dbReference type="EMBL" id="HBFR01001135">
    <property type="protein sequence ID" value="CAD8873565.1"/>
    <property type="molecule type" value="Transcribed_RNA"/>
</dbReference>
<dbReference type="InterPro" id="IPR001365">
    <property type="entry name" value="A_deaminase_dom"/>
</dbReference>
<dbReference type="Gene3D" id="3.20.20.140">
    <property type="entry name" value="Metal-dependent hydrolases"/>
    <property type="match status" value="1"/>
</dbReference>
<comment type="catalytic activity">
    <reaction evidence="9">
        <text>N(6)-methyl-AMP + H2O + H(+) = IMP + methylamine</text>
        <dbReference type="Rhea" id="RHEA:16001"/>
        <dbReference type="ChEBI" id="CHEBI:15377"/>
        <dbReference type="ChEBI" id="CHEBI:15378"/>
        <dbReference type="ChEBI" id="CHEBI:58053"/>
        <dbReference type="ChEBI" id="CHEBI:59338"/>
        <dbReference type="ChEBI" id="CHEBI:144842"/>
    </reaction>
    <physiologicalReaction direction="left-to-right" evidence="9">
        <dbReference type="Rhea" id="RHEA:16002"/>
    </physiologicalReaction>
</comment>
<evidence type="ECO:0000256" key="3">
    <source>
        <dbReference type="ARBA" id="ARBA00006676"/>
    </source>
</evidence>
<dbReference type="GO" id="GO:0006166">
    <property type="term" value="P:purine ribonucleoside salvage"/>
    <property type="evidence" value="ECO:0007669"/>
    <property type="project" value="UniProtKB-KW"/>
</dbReference>
<dbReference type="GO" id="GO:0009117">
    <property type="term" value="P:nucleotide metabolic process"/>
    <property type="evidence" value="ECO:0007669"/>
    <property type="project" value="UniProtKB-KW"/>
</dbReference>
<sequence>MTKEGTAETTKSAEIFKFCRALPKVQLHEHLHGSVRESTLRDLLLSHRNGDSPGSTAADRDGSLGRYDDVIAAPGVDGGRLSLAECFAVFAAVHAAVRTVDDLRRIAREALEDLAAAGVCYAEIRSTPRPMSVAGCASEGGGSCTLSEYIRVVTGVMREFEREEAERYRRDPGGRLPLVPRYIVSVDRSKGAGVAVEIAKAAVNFFKNERRNGSGDGDYVVGMDLGGNPHIGSFENDFEPAFRIAREAGMKVSIHCGEIPCGKSADEIDPSLKFAHDEAEAILSFRPDRLGHSLFLPTQATERLASDPIPVECCPTSNVLTIGLAGEGNDMVEGLRCHPGLPGWLAGNYPIVVSTDDPAVFGTDPARELALLHLAFGVPEAELAKICLESIQYVFEESERRRADLLECMRGKINKLLPDNNIIMQRSWWWKKT</sequence>